<feature type="domain" description="C2H2-type" evidence="7">
    <location>
        <begin position="102"/>
        <end position="132"/>
    </location>
</feature>
<dbReference type="Pfam" id="PF00096">
    <property type="entry name" value="zf-C2H2"/>
    <property type="match status" value="3"/>
</dbReference>
<dbReference type="Gene3D" id="3.30.160.60">
    <property type="entry name" value="Classic Zinc Finger"/>
    <property type="match status" value="4"/>
</dbReference>
<dbReference type="EMBL" id="JARBJD010000167">
    <property type="protein sequence ID" value="KAK2948845.1"/>
    <property type="molecule type" value="Genomic_DNA"/>
</dbReference>
<sequence>MHNRVHTGEKPYKCSFPGCGKGFAHTTSLRDHERTHTGEKPYKCSFAGCGKAFTQWSSLHIHKRIHTGEKPYKCSFPGCEKAFKVSSQLTRHELIHSDDRPYKCTFPGCPQAFKDSSARRKHERNLHRLHFPTKQNRGTVLGESEDENRSVAEHEVLSMCRFCASSVRKDDVMECVKCGECCHFSCASQRSLFVTLAVRAVDFECACSDSNDRLSLRLVFQRIGSIFSGRAALPSLSVSCAAPHVGLSRWVVSASLVLIFAGAVLRPFLSCPFTLVLAPSLHPSFAGSQSSVGVFLKGRVSPNELVAIISGVIVPDVSSAAVFTRSDGVHLDTSRSPLASSRIRRSLECGNCVGEDGFDEDGTPIIAVYALREIEDEELVLWERRVRRNEGDSAVTGDAAEVDKYECGDKASTIDFGQRGEDGLARLKARVRREGAEEREESGVEMRVGESLHLWTLSDHNSDEGTPRGEHERADMHNWRELVDKAGDAASDETDPTTTPPSKVSAGCEFDEDSI</sequence>
<keyword evidence="1" id="KW-0479">Metal-binding</keyword>
<feature type="domain" description="C2H2-type" evidence="7">
    <location>
        <begin position="12"/>
        <end position="41"/>
    </location>
</feature>
<dbReference type="SMART" id="SM00355">
    <property type="entry name" value="ZnF_C2H2"/>
    <property type="match status" value="4"/>
</dbReference>
<evidence type="ECO:0000259" key="7">
    <source>
        <dbReference type="PROSITE" id="PS50157"/>
    </source>
</evidence>
<accession>A0ABQ9XBY0</accession>
<dbReference type="InterPro" id="IPR050329">
    <property type="entry name" value="GLI_C2H2-zinc-finger"/>
</dbReference>
<dbReference type="PROSITE" id="PS00028">
    <property type="entry name" value="ZINC_FINGER_C2H2_1"/>
    <property type="match status" value="4"/>
</dbReference>
<protein>
    <submittedName>
        <fullName evidence="8">Zinc finger protein</fullName>
    </submittedName>
</protein>
<feature type="region of interest" description="Disordered" evidence="6">
    <location>
        <begin position="458"/>
        <end position="515"/>
    </location>
</feature>
<feature type="compositionally biased region" description="Basic and acidic residues" evidence="6">
    <location>
        <begin position="460"/>
        <end position="487"/>
    </location>
</feature>
<evidence type="ECO:0000256" key="2">
    <source>
        <dbReference type="ARBA" id="ARBA00022737"/>
    </source>
</evidence>
<keyword evidence="2" id="KW-0677">Repeat</keyword>
<comment type="caution">
    <text evidence="8">The sequence shown here is derived from an EMBL/GenBank/DDBJ whole genome shotgun (WGS) entry which is preliminary data.</text>
</comment>
<keyword evidence="3 5" id="KW-0863">Zinc-finger</keyword>
<dbReference type="PROSITE" id="PS50157">
    <property type="entry name" value="ZINC_FINGER_C2H2_2"/>
    <property type="match status" value="4"/>
</dbReference>
<dbReference type="PANTHER" id="PTHR19818:SF139">
    <property type="entry name" value="PAIR-RULE PROTEIN ODD-PAIRED"/>
    <property type="match status" value="1"/>
</dbReference>
<evidence type="ECO:0000256" key="1">
    <source>
        <dbReference type="ARBA" id="ARBA00022723"/>
    </source>
</evidence>
<dbReference type="PANTHER" id="PTHR19818">
    <property type="entry name" value="ZINC FINGER PROTEIN ZIC AND GLI"/>
    <property type="match status" value="1"/>
</dbReference>
<evidence type="ECO:0000256" key="3">
    <source>
        <dbReference type="ARBA" id="ARBA00022771"/>
    </source>
</evidence>
<proteinExistence type="predicted"/>
<dbReference type="InterPro" id="IPR036236">
    <property type="entry name" value="Znf_C2H2_sf"/>
</dbReference>
<organism evidence="8 9">
    <name type="scientific">Blattamonas nauphoetae</name>
    <dbReference type="NCBI Taxonomy" id="2049346"/>
    <lineage>
        <taxon>Eukaryota</taxon>
        <taxon>Metamonada</taxon>
        <taxon>Preaxostyla</taxon>
        <taxon>Oxymonadida</taxon>
        <taxon>Blattamonas</taxon>
    </lineage>
</organism>
<keyword evidence="4" id="KW-0862">Zinc</keyword>
<evidence type="ECO:0000256" key="4">
    <source>
        <dbReference type="ARBA" id="ARBA00022833"/>
    </source>
</evidence>
<evidence type="ECO:0000256" key="6">
    <source>
        <dbReference type="SAM" id="MobiDB-lite"/>
    </source>
</evidence>
<feature type="domain" description="C2H2-type" evidence="7">
    <location>
        <begin position="72"/>
        <end position="101"/>
    </location>
</feature>
<name>A0ABQ9XBY0_9EUKA</name>
<evidence type="ECO:0000256" key="5">
    <source>
        <dbReference type="PROSITE-ProRule" id="PRU00042"/>
    </source>
</evidence>
<evidence type="ECO:0000313" key="8">
    <source>
        <dbReference type="EMBL" id="KAK2948845.1"/>
    </source>
</evidence>
<keyword evidence="9" id="KW-1185">Reference proteome</keyword>
<dbReference type="InterPro" id="IPR013087">
    <property type="entry name" value="Znf_C2H2_type"/>
</dbReference>
<gene>
    <name evidence="8" type="ORF">BLNAU_16188</name>
</gene>
<evidence type="ECO:0000313" key="9">
    <source>
        <dbReference type="Proteomes" id="UP001281761"/>
    </source>
</evidence>
<feature type="domain" description="C2H2-type" evidence="7">
    <location>
        <begin position="42"/>
        <end position="71"/>
    </location>
</feature>
<dbReference type="Proteomes" id="UP001281761">
    <property type="component" value="Unassembled WGS sequence"/>
</dbReference>
<reference evidence="8 9" key="1">
    <citation type="journal article" date="2022" name="bioRxiv">
        <title>Genomics of Preaxostyla Flagellates Illuminates Evolutionary Transitions and the Path Towards Mitochondrial Loss.</title>
        <authorList>
            <person name="Novak L.V.F."/>
            <person name="Treitli S.C."/>
            <person name="Pyrih J."/>
            <person name="Halakuc P."/>
            <person name="Pipaliya S.V."/>
            <person name="Vacek V."/>
            <person name="Brzon O."/>
            <person name="Soukal P."/>
            <person name="Eme L."/>
            <person name="Dacks J.B."/>
            <person name="Karnkowska A."/>
            <person name="Elias M."/>
            <person name="Hampl V."/>
        </authorList>
    </citation>
    <scope>NUCLEOTIDE SEQUENCE [LARGE SCALE GENOMIC DNA]</scope>
    <source>
        <strain evidence="8">NAU3</strain>
        <tissue evidence="8">Gut</tissue>
    </source>
</reference>
<dbReference type="SUPFAM" id="SSF57667">
    <property type="entry name" value="beta-beta-alpha zinc fingers"/>
    <property type="match status" value="2"/>
</dbReference>